<sequence>MNSSAIHNKWVEDAIRSRYVTEFDHYSFREIEIILTTPLTDIKKAYQIGFDRNVVLKYLREEQYKVEDVYHKNFLREVRNLARLNEFNNENIVKFLGISKGIKYFINRDLITRGLIFEKASLFKLFTYCY</sequence>
<organism evidence="1 2">
    <name type="scientific">Acaulospora morrowiae</name>
    <dbReference type="NCBI Taxonomy" id="94023"/>
    <lineage>
        <taxon>Eukaryota</taxon>
        <taxon>Fungi</taxon>
        <taxon>Fungi incertae sedis</taxon>
        <taxon>Mucoromycota</taxon>
        <taxon>Glomeromycotina</taxon>
        <taxon>Glomeromycetes</taxon>
        <taxon>Diversisporales</taxon>
        <taxon>Acaulosporaceae</taxon>
        <taxon>Acaulospora</taxon>
    </lineage>
</organism>
<comment type="caution">
    <text evidence="1">The sequence shown here is derived from an EMBL/GenBank/DDBJ whole genome shotgun (WGS) entry which is preliminary data.</text>
</comment>
<dbReference type="OrthoDB" id="6718656at2759"/>
<keyword evidence="2" id="KW-1185">Reference proteome</keyword>
<dbReference type="SUPFAM" id="SSF56112">
    <property type="entry name" value="Protein kinase-like (PK-like)"/>
    <property type="match status" value="1"/>
</dbReference>
<dbReference type="AlphaFoldDB" id="A0A9N9ARR1"/>
<proteinExistence type="predicted"/>
<dbReference type="Gene3D" id="1.10.510.10">
    <property type="entry name" value="Transferase(Phosphotransferase) domain 1"/>
    <property type="match status" value="1"/>
</dbReference>
<reference evidence="1" key="1">
    <citation type="submission" date="2021-06" db="EMBL/GenBank/DDBJ databases">
        <authorList>
            <person name="Kallberg Y."/>
            <person name="Tangrot J."/>
            <person name="Rosling A."/>
        </authorList>
    </citation>
    <scope>NUCLEOTIDE SEQUENCE</scope>
    <source>
        <strain evidence="1">CL551</strain>
    </source>
</reference>
<evidence type="ECO:0000313" key="1">
    <source>
        <dbReference type="EMBL" id="CAG8539935.1"/>
    </source>
</evidence>
<dbReference type="EMBL" id="CAJVPV010002958">
    <property type="protein sequence ID" value="CAG8539935.1"/>
    <property type="molecule type" value="Genomic_DNA"/>
</dbReference>
<dbReference type="InterPro" id="IPR011009">
    <property type="entry name" value="Kinase-like_dom_sf"/>
</dbReference>
<accession>A0A9N9ARR1</accession>
<evidence type="ECO:0000313" key="2">
    <source>
        <dbReference type="Proteomes" id="UP000789342"/>
    </source>
</evidence>
<dbReference type="Proteomes" id="UP000789342">
    <property type="component" value="Unassembled WGS sequence"/>
</dbReference>
<protein>
    <submittedName>
        <fullName evidence="1">14079_t:CDS:1</fullName>
    </submittedName>
</protein>
<name>A0A9N9ARR1_9GLOM</name>
<gene>
    <name evidence="1" type="ORF">AMORRO_LOCUS5077</name>
</gene>